<dbReference type="InterPro" id="IPR001296">
    <property type="entry name" value="Glyco_trans_1"/>
</dbReference>
<feature type="domain" description="Glycosyl transferase family 1" evidence="1">
    <location>
        <begin position="2"/>
        <end position="142"/>
    </location>
</feature>
<dbReference type="Gene3D" id="3.40.50.2000">
    <property type="entry name" value="Glycogen Phosphorylase B"/>
    <property type="match status" value="2"/>
</dbReference>
<organism evidence="2">
    <name type="scientific">bioreactor metagenome</name>
    <dbReference type="NCBI Taxonomy" id="1076179"/>
    <lineage>
        <taxon>unclassified sequences</taxon>
        <taxon>metagenomes</taxon>
        <taxon>ecological metagenomes</taxon>
    </lineage>
</organism>
<dbReference type="SUPFAM" id="SSF53756">
    <property type="entry name" value="UDP-Glycosyltransferase/glycogen phosphorylase"/>
    <property type="match status" value="1"/>
</dbReference>
<evidence type="ECO:0000313" key="2">
    <source>
        <dbReference type="EMBL" id="MPN22933.1"/>
    </source>
</evidence>
<keyword evidence="2" id="KW-0808">Transferase</keyword>
<keyword evidence="2" id="KW-0328">Glycosyltransferase</keyword>
<accession>A0A645GGR7</accession>
<sequence length="180" mass="20081">MILSVGELNQNKHHEIIIRALEHIQDVHYAIAGDGELLNQLKELAIKCSVSDRVHFLGFRDDVKQLYKTADIFCLPSYREGLSASVMEAMAAGLPVVCSDIRGNRDLIIPNKGGILVNAEDIQGFKRAINFLSGSADVRRKMSFFNTNYIKKFSLDKIVGKMESIYSGMLCFKTEGGPNR</sequence>
<dbReference type="EC" id="2.4.-.-" evidence="2"/>
<evidence type="ECO:0000259" key="1">
    <source>
        <dbReference type="Pfam" id="PF00534"/>
    </source>
</evidence>
<dbReference type="EMBL" id="VSSQ01071289">
    <property type="protein sequence ID" value="MPN22933.1"/>
    <property type="molecule type" value="Genomic_DNA"/>
</dbReference>
<name>A0A645GGR7_9ZZZZ</name>
<dbReference type="PANTHER" id="PTHR12526">
    <property type="entry name" value="GLYCOSYLTRANSFERASE"/>
    <property type="match status" value="1"/>
</dbReference>
<dbReference type="GO" id="GO:0016757">
    <property type="term" value="F:glycosyltransferase activity"/>
    <property type="evidence" value="ECO:0007669"/>
    <property type="project" value="UniProtKB-KW"/>
</dbReference>
<comment type="caution">
    <text evidence="2">The sequence shown here is derived from an EMBL/GenBank/DDBJ whole genome shotgun (WGS) entry which is preliminary data.</text>
</comment>
<reference evidence="2" key="1">
    <citation type="submission" date="2019-08" db="EMBL/GenBank/DDBJ databases">
        <authorList>
            <person name="Kucharzyk K."/>
            <person name="Murdoch R.W."/>
            <person name="Higgins S."/>
            <person name="Loffler F."/>
        </authorList>
    </citation>
    <scope>NUCLEOTIDE SEQUENCE</scope>
</reference>
<proteinExistence type="predicted"/>
<dbReference type="AlphaFoldDB" id="A0A645GGR7"/>
<dbReference type="Pfam" id="PF00534">
    <property type="entry name" value="Glycos_transf_1"/>
    <property type="match status" value="1"/>
</dbReference>
<gene>
    <name evidence="2" type="primary">epsD_8</name>
    <name evidence="2" type="ORF">SDC9_170318</name>
</gene>
<protein>
    <submittedName>
        <fullName evidence="2">Putative glycosyltransferase EpsD</fullName>
        <ecNumber evidence="2">2.4.-.-</ecNumber>
    </submittedName>
</protein>